<protein>
    <recommendedName>
        <fullName evidence="1">Suppressor of fused-like domain-containing protein</fullName>
    </recommendedName>
</protein>
<dbReference type="OMA" id="CESENPP"/>
<dbReference type="GeneID" id="41321342"/>
<dbReference type="Proteomes" id="UP000273278">
    <property type="component" value="Chromosome"/>
</dbReference>
<feature type="domain" description="Suppressor of fused-like" evidence="1">
    <location>
        <begin position="34"/>
        <end position="173"/>
    </location>
</feature>
<organism evidence="2 3">
    <name type="scientific">Methanomethylophilus alvi</name>
    <dbReference type="NCBI Taxonomy" id="1291540"/>
    <lineage>
        <taxon>Archaea</taxon>
        <taxon>Methanobacteriati</taxon>
        <taxon>Thermoplasmatota</taxon>
        <taxon>Thermoplasmata</taxon>
        <taxon>Methanomassiliicoccales</taxon>
        <taxon>Methanomethylophilaceae</taxon>
        <taxon>Methanomethylophilus</taxon>
    </lineage>
</organism>
<accession>A0A3G3IFW2</accession>
<evidence type="ECO:0000259" key="1">
    <source>
        <dbReference type="Pfam" id="PF05076"/>
    </source>
</evidence>
<dbReference type="InterPro" id="IPR020941">
    <property type="entry name" value="SUFU-like_domain"/>
</dbReference>
<gene>
    <name evidence="2" type="ORF">BKD89_02695</name>
</gene>
<evidence type="ECO:0000313" key="2">
    <source>
        <dbReference type="EMBL" id="AYQ54715.1"/>
    </source>
</evidence>
<proteinExistence type="predicted"/>
<dbReference type="Pfam" id="PF05076">
    <property type="entry name" value="SUFU"/>
    <property type="match status" value="1"/>
</dbReference>
<reference evidence="2 3" key="1">
    <citation type="submission" date="2016-10" db="EMBL/GenBank/DDBJ databases">
        <title>Complete genome of the TMA-utilizing, human hosted archaeon Methanomethylophilus alvus Gen. nov, sp. nov., strain Mx-05, derived from a pure culture.</title>
        <authorList>
            <person name="Brugere J.-F."/>
            <person name="Ben Hania W."/>
            <person name="Chaudhary P.P."/>
            <person name="Gaci N."/>
            <person name="Borrel G."/>
            <person name="Cao Van Tuat L."/>
            <person name="Fardeau M.-L."/>
            <person name="Harris H.M.B."/>
            <person name="O'Toole P.W."/>
            <person name="Ollivier B."/>
        </authorList>
    </citation>
    <scope>NUCLEOTIDE SEQUENCE [LARGE SCALE GENOMIC DNA]</scope>
    <source>
        <strain evidence="2 3">Mx-05</strain>
    </source>
</reference>
<dbReference type="EMBL" id="CP017686">
    <property type="protein sequence ID" value="AYQ54715.1"/>
    <property type="molecule type" value="Genomic_DNA"/>
</dbReference>
<sequence length="208" mass="24467">MNAKEMEKLTDHFERCFGQKAATVMRNKAETELPIDILVFAPTGRYPFWKLCTRGASDYRMPKREGVRYGETATLQNEYMMFLDPTVRIEEGSDDWLWYWQILTETAMFPFSNRMGVIATDIIDLGREQDTMQGVILLFPEVIEDTSILQCRMGLGRNVTCLQVMPVTKRELERRIDGTDADDDWLYSQFYHHDPMRPDRFIAQRERD</sequence>
<name>A0A3G3IFW2_9ARCH</name>
<evidence type="ECO:0000313" key="3">
    <source>
        <dbReference type="Proteomes" id="UP000273278"/>
    </source>
</evidence>
<dbReference type="AlphaFoldDB" id="A0A3G3IFW2"/>
<dbReference type="RefSeq" id="WP_015504439.1">
    <property type="nucleotide sequence ID" value="NZ_CAYARL010000022.1"/>
</dbReference>